<dbReference type="Proteomes" id="UP000655208">
    <property type="component" value="Unassembled WGS sequence"/>
</dbReference>
<comment type="caution">
    <text evidence="2">The sequence shown here is derived from an EMBL/GenBank/DDBJ whole genome shotgun (WGS) entry which is preliminary data.</text>
</comment>
<dbReference type="AlphaFoldDB" id="A0A917SQ59"/>
<protein>
    <submittedName>
        <fullName evidence="2">Membrane protein</fullName>
    </submittedName>
</protein>
<name>A0A917SQ59_9ACTN</name>
<dbReference type="EMBL" id="BMNA01000002">
    <property type="protein sequence ID" value="GGL92048.1"/>
    <property type="molecule type" value="Genomic_DNA"/>
</dbReference>
<feature type="transmembrane region" description="Helical" evidence="1">
    <location>
        <begin position="134"/>
        <end position="152"/>
    </location>
</feature>
<organism evidence="2 3">
    <name type="scientific">Nakamurella endophytica</name>
    <dbReference type="NCBI Taxonomy" id="1748367"/>
    <lineage>
        <taxon>Bacteria</taxon>
        <taxon>Bacillati</taxon>
        <taxon>Actinomycetota</taxon>
        <taxon>Actinomycetes</taxon>
        <taxon>Nakamurellales</taxon>
        <taxon>Nakamurellaceae</taxon>
        <taxon>Nakamurella</taxon>
    </lineage>
</organism>
<evidence type="ECO:0000313" key="3">
    <source>
        <dbReference type="Proteomes" id="UP000655208"/>
    </source>
</evidence>
<evidence type="ECO:0000256" key="1">
    <source>
        <dbReference type="SAM" id="Phobius"/>
    </source>
</evidence>
<keyword evidence="1" id="KW-0472">Membrane</keyword>
<reference evidence="2" key="2">
    <citation type="submission" date="2020-09" db="EMBL/GenBank/DDBJ databases">
        <authorList>
            <person name="Sun Q."/>
            <person name="Zhou Y."/>
        </authorList>
    </citation>
    <scope>NUCLEOTIDE SEQUENCE</scope>
    <source>
        <strain evidence="2">CGMCC 4.7308</strain>
    </source>
</reference>
<proteinExistence type="predicted"/>
<evidence type="ECO:0000313" key="2">
    <source>
        <dbReference type="EMBL" id="GGL92048.1"/>
    </source>
</evidence>
<dbReference type="PANTHER" id="PTHR40761">
    <property type="entry name" value="CONSERVED INTEGRAL MEMBRANE ALANINE VALINE AND LEUCINE RICH PROTEIN-RELATED"/>
    <property type="match status" value="1"/>
</dbReference>
<feature type="transmembrane region" description="Helical" evidence="1">
    <location>
        <begin position="104"/>
        <end position="122"/>
    </location>
</feature>
<feature type="transmembrane region" description="Helical" evidence="1">
    <location>
        <begin position="193"/>
        <end position="213"/>
    </location>
</feature>
<sequence length="291" mass="28217">MLAGLLLAAVAAVCYGSSSVLQAVGVRRAGGSGPASGGGAALAVALGRQPLYVLGLVVDGVGFVASVVALQFLPLFVVQAVVAANVAVTALLAAATGTALGRSAWTALAATAVGLVLLSVSGSPGQAEASGTGWQWALLALVLPLAAVPSIARHRRRRSEVLACGAGLGFTVVAVAARSVQLPAAWWHVLGQPSLWAVVSSGVAALVLFTLALDGGSVTAVSAVVVTVETVLPAVVGVTVLGDRVRTGSWPIAVVGFVLAVGGAVALARFGDGVPDDSAGGTAAAAGGLPG</sequence>
<keyword evidence="1" id="KW-0812">Transmembrane</keyword>
<gene>
    <name evidence="2" type="ORF">GCM10011594_09750</name>
</gene>
<feature type="transmembrane region" description="Helical" evidence="1">
    <location>
        <begin position="248"/>
        <end position="268"/>
    </location>
</feature>
<keyword evidence="3" id="KW-1185">Reference proteome</keyword>
<accession>A0A917SQ59</accession>
<feature type="transmembrane region" description="Helical" evidence="1">
    <location>
        <begin position="161"/>
        <end position="181"/>
    </location>
</feature>
<dbReference type="RefSeq" id="WP_188940387.1">
    <property type="nucleotide sequence ID" value="NZ_BMNA01000002.1"/>
</dbReference>
<feature type="transmembrane region" description="Helical" evidence="1">
    <location>
        <begin position="63"/>
        <end position="92"/>
    </location>
</feature>
<feature type="transmembrane region" description="Helical" evidence="1">
    <location>
        <begin position="220"/>
        <end position="242"/>
    </location>
</feature>
<reference evidence="2" key="1">
    <citation type="journal article" date="2014" name="Int. J. Syst. Evol. Microbiol.">
        <title>Complete genome sequence of Corynebacterium casei LMG S-19264T (=DSM 44701T), isolated from a smear-ripened cheese.</title>
        <authorList>
            <consortium name="US DOE Joint Genome Institute (JGI-PGF)"/>
            <person name="Walter F."/>
            <person name="Albersmeier A."/>
            <person name="Kalinowski J."/>
            <person name="Ruckert C."/>
        </authorList>
    </citation>
    <scope>NUCLEOTIDE SEQUENCE</scope>
    <source>
        <strain evidence="2">CGMCC 4.7308</strain>
    </source>
</reference>
<dbReference type="PANTHER" id="PTHR40761:SF1">
    <property type="entry name" value="CONSERVED INTEGRAL MEMBRANE ALANINE VALINE AND LEUCINE RICH PROTEIN-RELATED"/>
    <property type="match status" value="1"/>
</dbReference>
<keyword evidence="1" id="KW-1133">Transmembrane helix</keyword>